<gene>
    <name evidence="1" type="ORF">HZH68_015506</name>
</gene>
<proteinExistence type="predicted"/>
<evidence type="ECO:0000313" key="1">
    <source>
        <dbReference type="EMBL" id="KAF7382587.1"/>
    </source>
</evidence>
<keyword evidence="2" id="KW-1185">Reference proteome</keyword>
<evidence type="ECO:0000313" key="2">
    <source>
        <dbReference type="Proteomes" id="UP000617340"/>
    </source>
</evidence>
<organism evidence="1 2">
    <name type="scientific">Vespula germanica</name>
    <name type="common">German yellow jacket</name>
    <name type="synonym">Paravespula germanica</name>
    <dbReference type="NCBI Taxonomy" id="30212"/>
    <lineage>
        <taxon>Eukaryota</taxon>
        <taxon>Metazoa</taxon>
        <taxon>Ecdysozoa</taxon>
        <taxon>Arthropoda</taxon>
        <taxon>Hexapoda</taxon>
        <taxon>Insecta</taxon>
        <taxon>Pterygota</taxon>
        <taxon>Neoptera</taxon>
        <taxon>Endopterygota</taxon>
        <taxon>Hymenoptera</taxon>
        <taxon>Apocrita</taxon>
        <taxon>Aculeata</taxon>
        <taxon>Vespoidea</taxon>
        <taxon>Vespidae</taxon>
        <taxon>Vespinae</taxon>
        <taxon>Vespula</taxon>
    </lineage>
</organism>
<dbReference type="EMBL" id="JACSDZ010000020">
    <property type="protein sequence ID" value="KAF7382587.1"/>
    <property type="molecule type" value="Genomic_DNA"/>
</dbReference>
<comment type="caution">
    <text evidence="1">The sequence shown here is derived from an EMBL/GenBank/DDBJ whole genome shotgun (WGS) entry which is preliminary data.</text>
</comment>
<sequence>MSRKHPLMTKGQRGGSEGVLQYWGMIEEDFGISKTVISEIISQDLDMSHIAKFGKSSVFVVEDAQRATTKLSPSESKQPRKSYLLRIHSKISDVSSTPMYSPDLTRCSACFSN</sequence>
<dbReference type="AlphaFoldDB" id="A0A834J8L8"/>
<name>A0A834J8L8_VESGE</name>
<reference evidence="1" key="1">
    <citation type="journal article" date="2020" name="G3 (Bethesda)">
        <title>High-Quality Assemblies for Three Invasive Social Wasps from the &lt;i&gt;Vespula&lt;/i&gt; Genus.</title>
        <authorList>
            <person name="Harrop T.W.R."/>
            <person name="Guhlin J."/>
            <person name="McLaughlin G.M."/>
            <person name="Permina E."/>
            <person name="Stockwell P."/>
            <person name="Gilligan J."/>
            <person name="Le Lec M.F."/>
            <person name="Gruber M.A.M."/>
            <person name="Quinn O."/>
            <person name="Lovegrove M."/>
            <person name="Duncan E.J."/>
            <person name="Remnant E.J."/>
            <person name="Van Eeckhoven J."/>
            <person name="Graham B."/>
            <person name="Knapp R.A."/>
            <person name="Langford K.W."/>
            <person name="Kronenberg Z."/>
            <person name="Press M.O."/>
            <person name="Eacker S.M."/>
            <person name="Wilson-Rankin E.E."/>
            <person name="Purcell J."/>
            <person name="Lester P.J."/>
            <person name="Dearden P.K."/>
        </authorList>
    </citation>
    <scope>NUCLEOTIDE SEQUENCE</scope>
    <source>
        <strain evidence="1">Linc-1</strain>
    </source>
</reference>
<accession>A0A834J8L8</accession>
<dbReference type="Proteomes" id="UP000617340">
    <property type="component" value="Unassembled WGS sequence"/>
</dbReference>
<protein>
    <submittedName>
        <fullName evidence="1">Uncharacterized protein</fullName>
    </submittedName>
</protein>